<sequence length="214" mass="23669">MTSEKLHAQLARLFERHEVELEPDEDWLLTDGDYPALRAHWQDASAPDQPGRLDLDLVLEEDRQIELSYAGNGQGEAGWRDALERFARSDLPVLLAACWYVTDERKLDLAQWAIGLRQWDAFIGRLAVEGADIAVPPGVVASVANALKGESLAPHLHCIRLFLRRAADGTVSTEVLLDNAPWPAADRALAGLAWPASAQAYDVRSLIALDVHDY</sequence>
<name>A0ABS4DJK0_9GAMM</name>
<accession>A0ABS4DJK0</accession>
<proteinExistence type="predicted"/>
<reference evidence="1 2" key="1">
    <citation type="submission" date="2021-04" db="EMBL/GenBank/DDBJ databases">
        <authorList>
            <person name="Huq M.A."/>
        </authorList>
    </citation>
    <scope>NUCLEOTIDE SEQUENCE [LARGE SCALE GENOMIC DNA]</scope>
    <source>
        <strain evidence="1 2">MAH-13</strain>
    </source>
</reference>
<evidence type="ECO:0000313" key="1">
    <source>
        <dbReference type="EMBL" id="MBP1473232.1"/>
    </source>
</evidence>
<protein>
    <submittedName>
        <fullName evidence="1">Uncharacterized protein</fullName>
    </submittedName>
</protein>
<dbReference type="InterPro" id="IPR045929">
    <property type="entry name" value="DUF6348"/>
</dbReference>
<comment type="caution">
    <text evidence="1">The sequence shown here is derived from an EMBL/GenBank/DDBJ whole genome shotgun (WGS) entry which is preliminary data.</text>
</comment>
<dbReference type="Proteomes" id="UP000823790">
    <property type="component" value="Unassembled WGS sequence"/>
</dbReference>
<dbReference type="RefSeq" id="WP_209615447.1">
    <property type="nucleotide sequence ID" value="NZ_JAGJRS010000007.1"/>
</dbReference>
<gene>
    <name evidence="1" type="ORF">J7I44_02915</name>
</gene>
<evidence type="ECO:0000313" key="2">
    <source>
        <dbReference type="Proteomes" id="UP000823790"/>
    </source>
</evidence>
<keyword evidence="2" id="KW-1185">Reference proteome</keyword>
<dbReference type="Pfam" id="PF19875">
    <property type="entry name" value="DUF6348"/>
    <property type="match status" value="1"/>
</dbReference>
<organism evidence="1 2">
    <name type="scientific">Frateuria flava</name>
    <dbReference type="NCBI Taxonomy" id="2821489"/>
    <lineage>
        <taxon>Bacteria</taxon>
        <taxon>Pseudomonadati</taxon>
        <taxon>Pseudomonadota</taxon>
        <taxon>Gammaproteobacteria</taxon>
        <taxon>Lysobacterales</taxon>
        <taxon>Rhodanobacteraceae</taxon>
        <taxon>Frateuria</taxon>
    </lineage>
</organism>
<dbReference type="EMBL" id="JAGJRS010000007">
    <property type="protein sequence ID" value="MBP1473232.1"/>
    <property type="molecule type" value="Genomic_DNA"/>
</dbReference>